<dbReference type="Pfam" id="PF11640">
    <property type="entry name" value="TAN"/>
    <property type="match status" value="1"/>
</dbReference>
<gene>
    <name evidence="2" type="ORF">EGW08_001395</name>
</gene>
<comment type="caution">
    <text evidence="2">The sequence shown here is derived from an EMBL/GenBank/DDBJ whole genome shotgun (WGS) entry which is preliminary data.</text>
</comment>
<keyword evidence="3" id="KW-1185">Reference proteome</keyword>
<organism evidence="2 3">
    <name type="scientific">Elysia chlorotica</name>
    <name type="common">Eastern emerald elysia</name>
    <name type="synonym">Sea slug</name>
    <dbReference type="NCBI Taxonomy" id="188477"/>
    <lineage>
        <taxon>Eukaryota</taxon>
        <taxon>Metazoa</taxon>
        <taxon>Spiralia</taxon>
        <taxon>Lophotrochozoa</taxon>
        <taxon>Mollusca</taxon>
        <taxon>Gastropoda</taxon>
        <taxon>Heterobranchia</taxon>
        <taxon>Euthyneura</taxon>
        <taxon>Panpulmonata</taxon>
        <taxon>Sacoglossa</taxon>
        <taxon>Placobranchoidea</taxon>
        <taxon>Plakobranchidae</taxon>
        <taxon>Elysia</taxon>
    </lineage>
</organism>
<dbReference type="Proteomes" id="UP000271974">
    <property type="component" value="Unassembled WGS sequence"/>
</dbReference>
<feature type="domain" description="Telomere-length maintenance and DNA damage repair" evidence="1">
    <location>
        <begin position="1"/>
        <end position="163"/>
    </location>
</feature>
<evidence type="ECO:0000259" key="1">
    <source>
        <dbReference type="SMART" id="SM01342"/>
    </source>
</evidence>
<dbReference type="EMBL" id="RQTK01000023">
    <property type="protein sequence ID" value="RUS90888.1"/>
    <property type="molecule type" value="Genomic_DNA"/>
</dbReference>
<evidence type="ECO:0000313" key="3">
    <source>
        <dbReference type="Proteomes" id="UP000271974"/>
    </source>
</evidence>
<proteinExistence type="predicted"/>
<reference evidence="2 3" key="1">
    <citation type="submission" date="2019-01" db="EMBL/GenBank/DDBJ databases">
        <title>A draft genome assembly of the solar-powered sea slug Elysia chlorotica.</title>
        <authorList>
            <person name="Cai H."/>
            <person name="Li Q."/>
            <person name="Fang X."/>
            <person name="Li J."/>
            <person name="Curtis N.E."/>
            <person name="Altenburger A."/>
            <person name="Shibata T."/>
            <person name="Feng M."/>
            <person name="Maeda T."/>
            <person name="Schwartz J.A."/>
            <person name="Shigenobu S."/>
            <person name="Lundholm N."/>
            <person name="Nishiyama T."/>
            <person name="Yang H."/>
            <person name="Hasebe M."/>
            <person name="Li S."/>
            <person name="Pierce S.K."/>
            <person name="Wang J."/>
        </authorList>
    </citation>
    <scope>NUCLEOTIDE SEQUENCE [LARGE SCALE GENOMIC DNA]</scope>
    <source>
        <strain evidence="2">EC2010</strain>
        <tissue evidence="2">Whole organism of an adult</tissue>
    </source>
</reference>
<name>A0A3S0ZZX0_ELYCH</name>
<dbReference type="GO" id="GO:0006974">
    <property type="term" value="P:DNA damage response"/>
    <property type="evidence" value="ECO:0007669"/>
    <property type="project" value="InterPro"/>
</dbReference>
<dbReference type="InterPro" id="IPR038980">
    <property type="entry name" value="ATM_plant"/>
</dbReference>
<feature type="non-terminal residue" evidence="2">
    <location>
        <position position="268"/>
    </location>
</feature>
<sequence>MDNLSDVCSCLRALDSTKAQDRKKNVTRLHQLLDKASVKRVLDTNTEEKKNVTWDDVLRGVNNYIDIELASLKTAKESKSAASLASRDRRKQELAHVFKSTVKVANDRGAKLCASILMNSILGVLNDEFMLGALGADYSNLLLKSVLRVRAYWLKVTPAQWRKLLYIYCKLFEEEAFDTDIIMRIIKELVDGNIQQGELNSKRLFSFYSRRMEHISNLKATSVLENLLMSLNSFCKNVASGCRAQLCGFGESQMKTFTSMWEKASTEK</sequence>
<accession>A0A3S0ZZX0</accession>
<dbReference type="AlphaFoldDB" id="A0A3S0ZZX0"/>
<dbReference type="OrthoDB" id="381190at2759"/>
<evidence type="ECO:0000313" key="2">
    <source>
        <dbReference type="EMBL" id="RUS90888.1"/>
    </source>
</evidence>
<dbReference type="PANTHER" id="PTHR37079">
    <property type="entry name" value="SERINE/THREONINE-PROTEIN KINASE ATM"/>
    <property type="match status" value="1"/>
</dbReference>
<dbReference type="PANTHER" id="PTHR37079:SF4">
    <property type="entry name" value="SERINE_THREONINE-PROTEIN KINASE ATM"/>
    <property type="match status" value="1"/>
</dbReference>
<dbReference type="SMART" id="SM01342">
    <property type="entry name" value="TAN"/>
    <property type="match status" value="1"/>
</dbReference>
<dbReference type="GO" id="GO:0004674">
    <property type="term" value="F:protein serine/threonine kinase activity"/>
    <property type="evidence" value="ECO:0007669"/>
    <property type="project" value="InterPro"/>
</dbReference>
<protein>
    <recommendedName>
        <fullName evidence="1">Telomere-length maintenance and DNA damage repair domain-containing protein</fullName>
    </recommendedName>
</protein>
<dbReference type="InterPro" id="IPR021668">
    <property type="entry name" value="TAN"/>
</dbReference>
<dbReference type="STRING" id="188477.A0A3S0ZZX0"/>